<gene>
    <name evidence="1" type="ORF">ACOLOM_LOCUS5297</name>
</gene>
<evidence type="ECO:0000313" key="2">
    <source>
        <dbReference type="Proteomes" id="UP000789525"/>
    </source>
</evidence>
<proteinExistence type="predicted"/>
<keyword evidence="2" id="KW-1185">Reference proteome</keyword>
<name>A0ACA9M459_9GLOM</name>
<accession>A0ACA9M459</accession>
<sequence>MDKTDVDLTNTTIFIIIYAIFMKKLIFPGVGAFGSAMESLVSKDYSEPLKQYISSGKPFMGICVGMQTLFDHSEENPQIPGLGVIPGTVKLFNKSDKSVPHMGWNETSLLRAIKGGDEEQHREFQHGIREGSVYYFVHSYAVPYSDELKEWALSTTQYGKEIFVSAIQKDNILATQFHPEKSGYAGLQILRSFLQRGDILNTSDQKVIIKNPELLLQDRFTKRIIACLDVRTNDQGDLVVTKGDQYDVRERNNTDTSGQVRNLGKPVDLACRYFEEGADEITFLNITSFRNCPLTDLPMLEILKLTSETVFVPLTIGGGIRDFTDPDGKIHTALEVAGEYFRSGADKVSIGSDAVYAVEKYLSNNSKLSGDTAIETIARAYGSQAVVISVDPRRIYVKSPSDAPGHHVIPTKYPGPSGETWCWYQCTVKGGREGRDVDVFQLVTACEAMGAGEILLNCMDKDGTNSGYDLELIKDVKMAVKIPVIASSGAGRVEHFSEVFSETGVEAALAAGIFHRRE</sequence>
<dbReference type="Proteomes" id="UP000789525">
    <property type="component" value="Unassembled WGS sequence"/>
</dbReference>
<feature type="non-terminal residue" evidence="1">
    <location>
        <position position="518"/>
    </location>
</feature>
<dbReference type="EMBL" id="CAJVPT010009555">
    <property type="protein sequence ID" value="CAG8562734.1"/>
    <property type="molecule type" value="Genomic_DNA"/>
</dbReference>
<reference evidence="1" key="1">
    <citation type="submission" date="2021-06" db="EMBL/GenBank/DDBJ databases">
        <authorList>
            <person name="Kallberg Y."/>
            <person name="Tangrot J."/>
            <person name="Rosling A."/>
        </authorList>
    </citation>
    <scope>NUCLEOTIDE SEQUENCE</scope>
    <source>
        <strain evidence="1">CL356</strain>
    </source>
</reference>
<protein>
    <submittedName>
        <fullName evidence="1">17083_t:CDS:1</fullName>
    </submittedName>
</protein>
<evidence type="ECO:0000313" key="1">
    <source>
        <dbReference type="EMBL" id="CAG8562734.1"/>
    </source>
</evidence>
<organism evidence="1 2">
    <name type="scientific">Acaulospora colombiana</name>
    <dbReference type="NCBI Taxonomy" id="27376"/>
    <lineage>
        <taxon>Eukaryota</taxon>
        <taxon>Fungi</taxon>
        <taxon>Fungi incertae sedis</taxon>
        <taxon>Mucoromycota</taxon>
        <taxon>Glomeromycotina</taxon>
        <taxon>Glomeromycetes</taxon>
        <taxon>Diversisporales</taxon>
        <taxon>Acaulosporaceae</taxon>
        <taxon>Acaulospora</taxon>
    </lineage>
</organism>
<comment type="caution">
    <text evidence="1">The sequence shown here is derived from an EMBL/GenBank/DDBJ whole genome shotgun (WGS) entry which is preliminary data.</text>
</comment>